<feature type="region of interest" description="Disordered" evidence="1">
    <location>
        <begin position="84"/>
        <end position="107"/>
    </location>
</feature>
<evidence type="ECO:0000313" key="2">
    <source>
        <dbReference type="EMBL" id="CAH3037582.1"/>
    </source>
</evidence>
<evidence type="ECO:0000313" key="3">
    <source>
        <dbReference type="Proteomes" id="UP001159428"/>
    </source>
</evidence>
<evidence type="ECO:0000256" key="1">
    <source>
        <dbReference type="SAM" id="MobiDB-lite"/>
    </source>
</evidence>
<organism evidence="2 3">
    <name type="scientific">Pocillopora meandrina</name>
    <dbReference type="NCBI Taxonomy" id="46732"/>
    <lineage>
        <taxon>Eukaryota</taxon>
        <taxon>Metazoa</taxon>
        <taxon>Cnidaria</taxon>
        <taxon>Anthozoa</taxon>
        <taxon>Hexacorallia</taxon>
        <taxon>Scleractinia</taxon>
        <taxon>Astrocoeniina</taxon>
        <taxon>Pocilloporidae</taxon>
        <taxon>Pocillopora</taxon>
    </lineage>
</organism>
<dbReference type="EMBL" id="CALNXJ010000004">
    <property type="protein sequence ID" value="CAH3037582.1"/>
    <property type="molecule type" value="Genomic_DNA"/>
</dbReference>
<proteinExistence type="predicted"/>
<accession>A0AAU9VWQ6</accession>
<dbReference type="Proteomes" id="UP001159428">
    <property type="component" value="Unassembled WGS sequence"/>
</dbReference>
<dbReference type="AlphaFoldDB" id="A0AAU9VWQ6"/>
<feature type="compositionally biased region" description="Polar residues" evidence="1">
    <location>
        <begin position="84"/>
        <end position="97"/>
    </location>
</feature>
<keyword evidence="3" id="KW-1185">Reference proteome</keyword>
<reference evidence="2 3" key="1">
    <citation type="submission" date="2022-05" db="EMBL/GenBank/DDBJ databases">
        <authorList>
            <consortium name="Genoscope - CEA"/>
            <person name="William W."/>
        </authorList>
    </citation>
    <scope>NUCLEOTIDE SEQUENCE [LARGE SCALE GENOMIC DNA]</scope>
</reference>
<name>A0AAU9VWQ6_9CNID</name>
<gene>
    <name evidence="2" type="ORF">PMEA_00022193</name>
</gene>
<protein>
    <submittedName>
        <fullName evidence="2">Uncharacterized protein</fullName>
    </submittedName>
</protein>
<sequence>MPALLLQKPTFKSEAKEHSQCLLRHLTQWELGICYEFFREGSATQAKLLTNLKGLNEEQLAKTFAKLVLEGKINTAKKLLDQQSNRGVFPPSQSTINELKRKHPDAREADPSLLMDDHPPFVDPVMFQTESTIANAALKTRGSRGPSGLDAYG</sequence>
<comment type="caution">
    <text evidence="2">The sequence shown here is derived from an EMBL/GenBank/DDBJ whole genome shotgun (WGS) entry which is preliminary data.</text>
</comment>